<keyword evidence="3 8" id="KW-1133">Transmembrane helix</keyword>
<evidence type="ECO:0000313" key="10">
    <source>
        <dbReference type="Proteomes" id="UP001346869"/>
    </source>
</evidence>
<keyword evidence="2 8" id="KW-0812">Transmembrane</keyword>
<keyword evidence="5 8" id="KW-0472">Membrane</keyword>
<name>A0AAN8A9V7_ELEMC</name>
<sequence>MNHTPPAECCAFESPILDQVLPPILIMEFMFGLMGNVVALWMFIFHMDEWKPNSVYLTHLAVADSIVLFCLPFRA</sequence>
<evidence type="ECO:0000256" key="3">
    <source>
        <dbReference type="ARBA" id="ARBA00022989"/>
    </source>
</evidence>
<dbReference type="EMBL" id="JAUZQC010000021">
    <property type="protein sequence ID" value="KAK5852238.1"/>
    <property type="molecule type" value="Genomic_DNA"/>
</dbReference>
<evidence type="ECO:0000256" key="5">
    <source>
        <dbReference type="ARBA" id="ARBA00023136"/>
    </source>
</evidence>
<dbReference type="GO" id="GO:0004930">
    <property type="term" value="F:G protein-coupled receptor activity"/>
    <property type="evidence" value="ECO:0007669"/>
    <property type="project" value="UniProtKB-KW"/>
</dbReference>
<feature type="transmembrane region" description="Helical" evidence="8">
    <location>
        <begin position="24"/>
        <end position="44"/>
    </location>
</feature>
<dbReference type="PANTHER" id="PTHR46048">
    <property type="entry name" value="HYDROXYCARBOXYLIC ACID RECEPTOR 2"/>
    <property type="match status" value="1"/>
</dbReference>
<keyword evidence="6" id="KW-0675">Receptor</keyword>
<evidence type="ECO:0000256" key="1">
    <source>
        <dbReference type="ARBA" id="ARBA00004141"/>
    </source>
</evidence>
<evidence type="ECO:0008006" key="11">
    <source>
        <dbReference type="Google" id="ProtNLM"/>
    </source>
</evidence>
<accession>A0AAN8A9V7</accession>
<proteinExistence type="predicted"/>
<dbReference type="AlphaFoldDB" id="A0AAN8A9V7"/>
<dbReference type="SUPFAM" id="SSF81321">
    <property type="entry name" value="Family A G protein-coupled receptor-like"/>
    <property type="match status" value="1"/>
</dbReference>
<keyword evidence="10" id="KW-1185">Reference proteome</keyword>
<evidence type="ECO:0000256" key="7">
    <source>
        <dbReference type="ARBA" id="ARBA00023224"/>
    </source>
</evidence>
<dbReference type="InterPro" id="IPR051893">
    <property type="entry name" value="HCARs"/>
</dbReference>
<reference evidence="9 10" key="2">
    <citation type="journal article" date="2023" name="Mol. Biol. Evol.">
        <title>Genomics of Secondarily Temperate Adaptation in the Only Non-Antarctic Icefish.</title>
        <authorList>
            <person name="Rivera-Colon A.G."/>
            <person name="Rayamajhi N."/>
            <person name="Minhas B.F."/>
            <person name="Madrigal G."/>
            <person name="Bilyk K.T."/>
            <person name="Yoon V."/>
            <person name="Hune M."/>
            <person name="Gregory S."/>
            <person name="Cheng C.H.C."/>
            <person name="Catchen J.M."/>
        </authorList>
    </citation>
    <scope>NUCLEOTIDE SEQUENCE [LARGE SCALE GENOMIC DNA]</scope>
    <source>
        <strain evidence="9">JMC-PN-2008</strain>
    </source>
</reference>
<dbReference type="PRINTS" id="PR00237">
    <property type="entry name" value="GPCRRHODOPSN"/>
</dbReference>
<reference evidence="9 10" key="1">
    <citation type="journal article" date="2023" name="Genes (Basel)">
        <title>Chromosome-Level Genome Assembly and Circadian Gene Repertoire of the Patagonia Blennie Eleginops maclovinus-The Closest Ancestral Proxy of Antarctic Cryonotothenioids.</title>
        <authorList>
            <person name="Cheng C.C."/>
            <person name="Rivera-Colon A.G."/>
            <person name="Minhas B.F."/>
            <person name="Wilson L."/>
            <person name="Rayamajhi N."/>
            <person name="Vargas-Chacoff L."/>
            <person name="Catchen J.M."/>
        </authorList>
    </citation>
    <scope>NUCLEOTIDE SEQUENCE [LARGE SCALE GENOMIC DNA]</scope>
    <source>
        <strain evidence="9">JMC-PN-2008</strain>
    </source>
</reference>
<protein>
    <recommendedName>
        <fullName evidence="11">G-protein coupled receptors family 1 profile domain-containing protein</fullName>
    </recommendedName>
</protein>
<keyword evidence="7" id="KW-0807">Transducer</keyword>
<dbReference type="InterPro" id="IPR000276">
    <property type="entry name" value="GPCR_Rhodpsn"/>
</dbReference>
<organism evidence="9 10">
    <name type="scientific">Eleginops maclovinus</name>
    <name type="common">Patagonian blennie</name>
    <name type="synonym">Eleginus maclovinus</name>
    <dbReference type="NCBI Taxonomy" id="56733"/>
    <lineage>
        <taxon>Eukaryota</taxon>
        <taxon>Metazoa</taxon>
        <taxon>Chordata</taxon>
        <taxon>Craniata</taxon>
        <taxon>Vertebrata</taxon>
        <taxon>Euteleostomi</taxon>
        <taxon>Actinopterygii</taxon>
        <taxon>Neopterygii</taxon>
        <taxon>Teleostei</taxon>
        <taxon>Neoteleostei</taxon>
        <taxon>Acanthomorphata</taxon>
        <taxon>Eupercaria</taxon>
        <taxon>Perciformes</taxon>
        <taxon>Notothenioidei</taxon>
        <taxon>Eleginopidae</taxon>
        <taxon>Eleginops</taxon>
    </lineage>
</organism>
<evidence type="ECO:0000256" key="8">
    <source>
        <dbReference type="SAM" id="Phobius"/>
    </source>
</evidence>
<evidence type="ECO:0000313" key="9">
    <source>
        <dbReference type="EMBL" id="KAK5852238.1"/>
    </source>
</evidence>
<dbReference type="GO" id="GO:0016020">
    <property type="term" value="C:membrane"/>
    <property type="evidence" value="ECO:0007669"/>
    <property type="project" value="UniProtKB-SubCell"/>
</dbReference>
<comment type="caution">
    <text evidence="9">The sequence shown here is derived from an EMBL/GenBank/DDBJ whole genome shotgun (WGS) entry which is preliminary data.</text>
</comment>
<gene>
    <name evidence="9" type="ORF">PBY51_023724</name>
</gene>
<keyword evidence="4" id="KW-0297">G-protein coupled receptor</keyword>
<dbReference type="Proteomes" id="UP001346869">
    <property type="component" value="Unassembled WGS sequence"/>
</dbReference>
<dbReference type="Gene3D" id="1.20.1070.10">
    <property type="entry name" value="Rhodopsin 7-helix transmembrane proteins"/>
    <property type="match status" value="1"/>
</dbReference>
<comment type="subcellular location">
    <subcellularLocation>
        <location evidence="1">Membrane</location>
        <topology evidence="1">Multi-pass membrane protein</topology>
    </subcellularLocation>
</comment>
<dbReference type="PANTHER" id="PTHR46048:SF7">
    <property type="entry name" value="12-(S)-HYDROXY-5,8,10,14-EICOSATETRAENOIC ACID RECEPTOR"/>
    <property type="match status" value="1"/>
</dbReference>
<evidence type="ECO:0000256" key="2">
    <source>
        <dbReference type="ARBA" id="ARBA00022692"/>
    </source>
</evidence>
<evidence type="ECO:0000256" key="6">
    <source>
        <dbReference type="ARBA" id="ARBA00023170"/>
    </source>
</evidence>
<evidence type="ECO:0000256" key="4">
    <source>
        <dbReference type="ARBA" id="ARBA00023040"/>
    </source>
</evidence>